<dbReference type="GO" id="GO:0015031">
    <property type="term" value="P:protein transport"/>
    <property type="evidence" value="ECO:0007669"/>
    <property type="project" value="UniProtKB-KW"/>
</dbReference>
<dbReference type="GO" id="GO:0000149">
    <property type="term" value="F:SNARE binding"/>
    <property type="evidence" value="ECO:0007669"/>
    <property type="project" value="TreeGrafter"/>
</dbReference>
<evidence type="ECO:0000259" key="5">
    <source>
        <dbReference type="Pfam" id="PF08314"/>
    </source>
</evidence>
<dbReference type="SUPFAM" id="SSF50978">
    <property type="entry name" value="WD40 repeat-like"/>
    <property type="match status" value="1"/>
</dbReference>
<comment type="subcellular location">
    <subcellularLocation>
        <location evidence="1">Endoplasmic reticulum</location>
    </subcellularLocation>
</comment>
<feature type="domain" description="Sec39" evidence="5">
    <location>
        <begin position="605"/>
        <end position="1199"/>
    </location>
</feature>
<keyword evidence="4" id="KW-0653">Protein transport</keyword>
<name>A0A8J5BZC5_ZINOF</name>
<accession>A0A8J5BZC5</accession>
<dbReference type="PANTHER" id="PTHR15922:SF2">
    <property type="entry name" value="NBAS SUBUNIT OF NRZ TETHERING COMPLEX"/>
    <property type="match status" value="1"/>
</dbReference>
<keyword evidence="2" id="KW-0813">Transport</keyword>
<protein>
    <recommendedName>
        <fullName evidence="5">Sec39 domain-containing protein</fullName>
    </recommendedName>
</protein>
<sequence>MEQEMAEERNRTVATGSVLYEIRHHASADLPSDTSPPSVASSSSGGFLSYLSLRGVVRFKERWYEYRRSRAVNRKVSLIVSSGGEHVAVAVGNQINIFHKDDDYMNPCGVYTCSYYPLCVYAIEIHGCHHFMNMEREIACISDKHVVFHSGVWLETWDILGMIDDLSTLYVIRTNGEEILRRTRSQLKLSAPIIALICLYGIHIITEDGLVHHIEIAKEPNVSVSQPLAPSGHLHLPYKVTCLDFHQDLSLITVVCGSMSVSSEDNSGSYSLHIIRITANSETELVVSSENCEGKFDSTKGCPNGYSHPKVAISPQGNYVATLDFMGCVDVFKLDVQQRSLSLHSFAAKQQEKLDIAAHKKKKFFYDIGDITWWTDDILVVAGTTGDIFMYDILNCTKLSENEPMFCMPLIERPKDCQGFIFLLENSLSVDNTLITEEVKHKQENLKPSWSLFSFSRRSASEMYTLLIKIQQYQAALEFASNHCLDTDEVFKAQWLSSSNGIPEINLYLSEIKDLDFVLSECINRVGNTEENARALLSHGLWVSDQYKFSDFSINDCSSIWNIRMFRLQLLQFRDRLETFMGISMGRFMAHDYSKFRSKPLDEAAVALAESSKIGALNLLFKRHPYSITPNILIILSSIPETVPVESYSQLLPVPSPRTNALRNADWVECEEMLSFLKSLPSRSEKSNEIFTENLLRLSTGYIWPSLSDISSWYRKRAEDIDNLSGQLNNCLSLIQFGCQNGISGLQQLLEDISYLLQNIYSDDYDEEFTMNLVTWEQLPDYEKFKMMLKGVKKEAIVKRLQENAIPFMQNRFNSKASDSADEKKEDNKDSFLVRWLKEVAAENHLDLCLLVIENGHGDSSVGELFKDDIVLIETALHCIYSCTLTNQWSLMASILSKLPRNIQRDSLFASDKNVNPSYPKYDFENSKISFVNYDLEGSISDSFKYVSKLSTFDSWEKRIKLAEGHIEVGRLMAYYQVPKPISFFLSAQSDEKNVKQLLRLILSKFSRRQPVRSDNDWATMWRDLLSFQEKAFPFLDLEYILTEFIRGLLKAGKFSLARNYLKGTASVSLTSGRSENLVIQAAREYFFSASSLSCSEVSTCTSIPFCADANSLIWKAKECLSLLSSSKAVKAEADMIDALTIRLPNLGVSLLPMQFKQIKNPMEIINMAITSQAGAYLNVEELIEIAKLLGLNSPVDIATVEEAIAREAAIAGDLPLASDLCLVLAKKGHGSIWDLCAAIAQGPHLDNMDSSSRKQLLGFALSHCDEESIGELLNAWKEVDTNVQSEHLITSSGASSQKLFSSSLLSDGTKEIFDRWDGSNPGKHGLYLNGDEIQYDQIKDLLSKVGTELESEIGVCWDTVLRENKKVLSFAASKLPWLLELSEKEEYGKLSAPWSKFSFRNHVNTRMQALLSILCWMGNDNIAPADDMIKSLAKSLLEPPFTEEDDILGCCVLLNLVDAFHGVEIIEEQLKRRSEYEKVYSIMNVGMAYSSLNNAQKKCSNPEQRRKLLLQMFHEKQVSFSSDEREQIDKMQSTFWREWKSKLEDQKRFADQARELEQIIPGIETARFLSRDMVYIKSVMFSFIDTVKQEKKHILKDAVMLADAYGLHRIEVILHFFACTLVSEHWENNDILAEISEYRNDIVKCAKEVIDIIHKVVYPEIYGHNKERLCYMYSVLSACYLRLKRDGDSLIPTYGDQGHIHTMEPFEFYKVLEQECQRVSFIKDLNFKNIAGLDDLNFEHFNDEICTNICEATVEALADLVQALVAIYDVSHAKELISREGVYKHYVLAILSSLEAQNEAMTDSIEASELYKFLMQIELSYGKCKKYARALPEADMSYVFRRFCTLCFPHSLRSLPEDPSWKDCLLILLTFWINLVDDIPENSNNVFEEKLFHTDTKIFVRCLIVFKNMLVDDEISVNQGWSTISNYVQDGLLDLLVPDVSAFVKAMVVSGSAFKSIAEACYKVGLFLEIPNQDTAVEYILNLYMNLAEEVLAHLDLELGKPKKLHYLLSSLSRLAVNHTEDLKMVRLEVWERLREFSDNMHLASHTRVYALQLMQCITGINLKSLPAELVSEVEPWEGWDESISTKASNTSGGVDISTSVTSTLVALKSTQLISEISPDIEITSESLTSLDSAVSCFLHLSENATRVEHLSVLQVILEEWEDFFSMQTDRENKIESPKESNNWSNDKWDGGWEELDTTDTKIKGSATVRPLHACWMEIIKGLIGFSELHLVMNLLDISSVKSDTVLLDEDEAHSLLQLVIVMDCIMALKLVLLLPYENPRSQCLYMLESKLKSGSIPNGSSANNHELLAIVLSSGVVRDIATNPSFYKVFSYICYTVGLLAQDSQEDLLNSCGNNESRPKRNESLLFVRVLLPFLISELVPGGQPLIAGFIVSKWMHTHTCLSMIDVVETSLRRYLEQQILQLKSLADHEFGIVEDSSQSLLNTYLNLRTKLHTQLQSALLLLPESDTR</sequence>
<reference evidence="6 7" key="1">
    <citation type="submission" date="2020-08" db="EMBL/GenBank/DDBJ databases">
        <title>Plant Genome Project.</title>
        <authorList>
            <person name="Zhang R.-G."/>
        </authorList>
    </citation>
    <scope>NUCLEOTIDE SEQUENCE [LARGE SCALE GENOMIC DNA]</scope>
    <source>
        <tissue evidence="6">Rhizome</tissue>
    </source>
</reference>
<dbReference type="InterPro" id="IPR013244">
    <property type="entry name" value="Sec39_domain"/>
</dbReference>
<evidence type="ECO:0000313" key="6">
    <source>
        <dbReference type="EMBL" id="KAG6468221.1"/>
    </source>
</evidence>
<dbReference type="PANTHER" id="PTHR15922">
    <property type="entry name" value="NEUROBLASTOMA-AMPLIFIED SEQUENCE"/>
    <property type="match status" value="1"/>
</dbReference>
<dbReference type="InterPro" id="IPR036322">
    <property type="entry name" value="WD40_repeat_dom_sf"/>
</dbReference>
<dbReference type="Pfam" id="PF08314">
    <property type="entry name" value="Sec39"/>
    <property type="match status" value="1"/>
</dbReference>
<comment type="caution">
    <text evidence="6">The sequence shown here is derived from an EMBL/GenBank/DDBJ whole genome shotgun (WGS) entry which is preliminary data.</text>
</comment>
<evidence type="ECO:0000256" key="3">
    <source>
        <dbReference type="ARBA" id="ARBA00022824"/>
    </source>
</evidence>
<evidence type="ECO:0000313" key="7">
    <source>
        <dbReference type="Proteomes" id="UP000734854"/>
    </source>
</evidence>
<dbReference type="EMBL" id="JACMSC010000022">
    <property type="protein sequence ID" value="KAG6468221.1"/>
    <property type="molecule type" value="Genomic_DNA"/>
</dbReference>
<proteinExistence type="predicted"/>
<evidence type="ECO:0000256" key="1">
    <source>
        <dbReference type="ARBA" id="ARBA00004240"/>
    </source>
</evidence>
<keyword evidence="7" id="KW-1185">Reference proteome</keyword>
<dbReference type="Proteomes" id="UP000734854">
    <property type="component" value="Unassembled WGS sequence"/>
</dbReference>
<keyword evidence="3" id="KW-0256">Endoplasmic reticulum</keyword>
<evidence type="ECO:0000256" key="4">
    <source>
        <dbReference type="ARBA" id="ARBA00022927"/>
    </source>
</evidence>
<gene>
    <name evidence="6" type="ORF">ZIOFF_072793</name>
</gene>
<evidence type="ECO:0000256" key="2">
    <source>
        <dbReference type="ARBA" id="ARBA00022448"/>
    </source>
</evidence>
<dbReference type="GO" id="GO:0070939">
    <property type="term" value="C:Dsl1/NZR complex"/>
    <property type="evidence" value="ECO:0007669"/>
    <property type="project" value="TreeGrafter"/>
</dbReference>
<dbReference type="GO" id="GO:0006890">
    <property type="term" value="P:retrograde vesicle-mediated transport, Golgi to endoplasmic reticulum"/>
    <property type="evidence" value="ECO:0007669"/>
    <property type="project" value="InterPro"/>
</dbReference>
<organism evidence="6 7">
    <name type="scientific">Zingiber officinale</name>
    <name type="common">Ginger</name>
    <name type="synonym">Amomum zingiber</name>
    <dbReference type="NCBI Taxonomy" id="94328"/>
    <lineage>
        <taxon>Eukaryota</taxon>
        <taxon>Viridiplantae</taxon>
        <taxon>Streptophyta</taxon>
        <taxon>Embryophyta</taxon>
        <taxon>Tracheophyta</taxon>
        <taxon>Spermatophyta</taxon>
        <taxon>Magnoliopsida</taxon>
        <taxon>Liliopsida</taxon>
        <taxon>Zingiberales</taxon>
        <taxon>Zingiberaceae</taxon>
        <taxon>Zingiber</taxon>
    </lineage>
</organism>